<gene>
    <name evidence="2" type="ORF">GYMLUDRAFT_434959</name>
</gene>
<keyword evidence="3" id="KW-1185">Reference proteome</keyword>
<dbReference type="Proteomes" id="UP000053593">
    <property type="component" value="Unassembled WGS sequence"/>
</dbReference>
<evidence type="ECO:0000259" key="1">
    <source>
        <dbReference type="Pfam" id="PF12937"/>
    </source>
</evidence>
<evidence type="ECO:0000313" key="2">
    <source>
        <dbReference type="EMBL" id="KIK64170.1"/>
    </source>
</evidence>
<proteinExistence type="predicted"/>
<name>A0A0D0BJ28_9AGAR</name>
<dbReference type="EMBL" id="KN834762">
    <property type="protein sequence ID" value="KIK64170.1"/>
    <property type="molecule type" value="Genomic_DNA"/>
</dbReference>
<dbReference type="Pfam" id="PF12937">
    <property type="entry name" value="F-box-like"/>
    <property type="match status" value="1"/>
</dbReference>
<feature type="domain" description="F-box" evidence="1">
    <location>
        <begin position="87"/>
        <end position="152"/>
    </location>
</feature>
<dbReference type="HOGENOM" id="CLU_018544_3_1_1"/>
<dbReference type="SUPFAM" id="SSF81383">
    <property type="entry name" value="F-box domain"/>
    <property type="match status" value="1"/>
</dbReference>
<dbReference type="Gene3D" id="1.20.1280.50">
    <property type="match status" value="1"/>
</dbReference>
<dbReference type="OrthoDB" id="3221235at2759"/>
<evidence type="ECO:0000313" key="3">
    <source>
        <dbReference type="Proteomes" id="UP000053593"/>
    </source>
</evidence>
<accession>A0A0D0BJ28</accession>
<dbReference type="InterPro" id="IPR036047">
    <property type="entry name" value="F-box-like_dom_sf"/>
</dbReference>
<dbReference type="InterPro" id="IPR001810">
    <property type="entry name" value="F-box_dom"/>
</dbReference>
<reference evidence="2 3" key="1">
    <citation type="submission" date="2014-04" db="EMBL/GenBank/DDBJ databases">
        <title>Evolutionary Origins and Diversification of the Mycorrhizal Mutualists.</title>
        <authorList>
            <consortium name="DOE Joint Genome Institute"/>
            <consortium name="Mycorrhizal Genomics Consortium"/>
            <person name="Kohler A."/>
            <person name="Kuo A."/>
            <person name="Nagy L.G."/>
            <person name="Floudas D."/>
            <person name="Copeland A."/>
            <person name="Barry K.W."/>
            <person name="Cichocki N."/>
            <person name="Veneault-Fourrey C."/>
            <person name="LaButti K."/>
            <person name="Lindquist E.A."/>
            <person name="Lipzen A."/>
            <person name="Lundell T."/>
            <person name="Morin E."/>
            <person name="Murat C."/>
            <person name="Riley R."/>
            <person name="Ohm R."/>
            <person name="Sun H."/>
            <person name="Tunlid A."/>
            <person name="Henrissat B."/>
            <person name="Grigoriev I.V."/>
            <person name="Hibbett D.S."/>
            <person name="Martin F."/>
        </authorList>
    </citation>
    <scope>NUCLEOTIDE SEQUENCE [LARGE SCALE GENOMIC DNA]</scope>
    <source>
        <strain evidence="2 3">FD-317 M1</strain>
    </source>
</reference>
<protein>
    <recommendedName>
        <fullName evidence="1">F-box domain-containing protein</fullName>
    </recommendedName>
</protein>
<dbReference type="AlphaFoldDB" id="A0A0D0BJ28"/>
<sequence>MPLCTLCGEDISNPRVELDLTSLNDKLRSQYGPASAQPDEVNSIVQCLQQDLKDYHSKLPTELSTAVPHARCISSYEVKLGSLLSPIRRLPYEVLHEIFDKCCVANYFEITNPGKKPECSIRNRPALALSSVCARWRRIVLSTPSLWARISLDWNWDVYGEVDPHADPLFSRFATFISRSLQRPMTVNFVFRERPYFEGSDSRLHPILELLVKQIHRWQSFSYQAPVSYVYSEDLFPYFRGVSSSLRSHRRS</sequence>
<organism evidence="2 3">
    <name type="scientific">Collybiopsis luxurians FD-317 M1</name>
    <dbReference type="NCBI Taxonomy" id="944289"/>
    <lineage>
        <taxon>Eukaryota</taxon>
        <taxon>Fungi</taxon>
        <taxon>Dikarya</taxon>
        <taxon>Basidiomycota</taxon>
        <taxon>Agaricomycotina</taxon>
        <taxon>Agaricomycetes</taxon>
        <taxon>Agaricomycetidae</taxon>
        <taxon>Agaricales</taxon>
        <taxon>Marasmiineae</taxon>
        <taxon>Omphalotaceae</taxon>
        <taxon>Collybiopsis</taxon>
        <taxon>Collybiopsis luxurians</taxon>
    </lineage>
</organism>